<accession>A0ABT4VVQ6</accession>
<evidence type="ECO:0000313" key="2">
    <source>
        <dbReference type="EMBL" id="MDA4848794.1"/>
    </source>
</evidence>
<dbReference type="EMBL" id="JAPJZH010000033">
    <property type="protein sequence ID" value="MDA4848794.1"/>
    <property type="molecule type" value="Genomic_DNA"/>
</dbReference>
<evidence type="ECO:0000256" key="1">
    <source>
        <dbReference type="SAM" id="MobiDB-lite"/>
    </source>
</evidence>
<protein>
    <recommendedName>
        <fullName evidence="4">Glycosyltransferase</fullName>
    </recommendedName>
</protein>
<comment type="caution">
    <text evidence="2">The sequence shown here is derived from an EMBL/GenBank/DDBJ whole genome shotgun (WGS) entry which is preliminary data.</text>
</comment>
<dbReference type="RefSeq" id="WP_271092673.1">
    <property type="nucleotide sequence ID" value="NZ_JAPJZH010000033.1"/>
</dbReference>
<gene>
    <name evidence="2" type="ORF">OOZ53_25815</name>
</gene>
<evidence type="ECO:0000313" key="3">
    <source>
        <dbReference type="Proteomes" id="UP001148313"/>
    </source>
</evidence>
<evidence type="ECO:0008006" key="4">
    <source>
        <dbReference type="Google" id="ProtNLM"/>
    </source>
</evidence>
<proteinExistence type="predicted"/>
<feature type="region of interest" description="Disordered" evidence="1">
    <location>
        <begin position="55"/>
        <end position="82"/>
    </location>
</feature>
<reference evidence="2" key="1">
    <citation type="submission" date="2022-11" db="EMBL/GenBank/DDBJ databases">
        <title>Hoeflea poritis sp. nov., isolated from scleractinian coral Porites lutea.</title>
        <authorList>
            <person name="Zhang G."/>
            <person name="Wei Q."/>
            <person name="Cai L."/>
        </authorList>
    </citation>
    <scope>NUCLEOTIDE SEQUENCE</scope>
    <source>
        <strain evidence="2">E7-10</strain>
    </source>
</reference>
<keyword evidence="3" id="KW-1185">Reference proteome</keyword>
<name>A0ABT4VVQ6_9HYPH</name>
<sequence length="410" mass="44533">MPRNRIFVVEPQLVFVDGHEHTQIKAIRKLLPGCDVITLTRRGFKLSRTLDPEAVHPVLPSAGTASDRRGQGPGNDGSAVGPSVGDRYRAFAEALGDALNALQATDSDLVLVPSAGRETISAAILLQETGAGGAVPAIRLRILSDEIVAGLDAQLLQRLRECCAAGRIGILTETAELQAHIESRYRLPVSGRLMLPCVVMPGDARLQPVAKQPGEEFKVGILGRQRAEKGSYRVPAILNQLRALAAENDSGQRFRFVYQAVKSKRARRLVLEIRTWLGARKNPDVTIQYLTSGMSDDEFRKLVHDVDILLLPYSTRRYGMSGSGIILDGVLSHKPMVFSRGMANAELLSLGNAEAAASDREFAEKILKVASSYEDYRQGAANAAEYYSRMVDAQMADVFGIADEVVQGKG</sequence>
<dbReference type="Proteomes" id="UP001148313">
    <property type="component" value="Unassembled WGS sequence"/>
</dbReference>
<organism evidence="2 3">
    <name type="scientific">Hoeflea poritis</name>
    <dbReference type="NCBI Taxonomy" id="2993659"/>
    <lineage>
        <taxon>Bacteria</taxon>
        <taxon>Pseudomonadati</taxon>
        <taxon>Pseudomonadota</taxon>
        <taxon>Alphaproteobacteria</taxon>
        <taxon>Hyphomicrobiales</taxon>
        <taxon>Rhizobiaceae</taxon>
        <taxon>Hoeflea</taxon>
    </lineage>
</organism>
<dbReference type="Gene3D" id="3.40.50.2000">
    <property type="entry name" value="Glycogen Phosphorylase B"/>
    <property type="match status" value="1"/>
</dbReference>